<feature type="transmembrane region" description="Helical" evidence="1">
    <location>
        <begin position="12"/>
        <end position="36"/>
    </location>
</feature>
<feature type="transmembrane region" description="Helical" evidence="1">
    <location>
        <begin position="143"/>
        <end position="164"/>
    </location>
</feature>
<organism evidence="2 3">
    <name type="scientific">Mycoplasma seminis</name>
    <dbReference type="NCBI Taxonomy" id="512749"/>
    <lineage>
        <taxon>Bacteria</taxon>
        <taxon>Bacillati</taxon>
        <taxon>Mycoplasmatota</taxon>
        <taxon>Mollicutes</taxon>
        <taxon>Mycoplasmataceae</taxon>
        <taxon>Mycoplasma</taxon>
    </lineage>
</organism>
<dbReference type="EMBL" id="CP132191">
    <property type="protein sequence ID" value="WLP85398.1"/>
    <property type="molecule type" value="Genomic_DNA"/>
</dbReference>
<gene>
    <name evidence="2" type="ORF">Q8852_03695</name>
</gene>
<keyword evidence="1" id="KW-0812">Transmembrane</keyword>
<keyword evidence="1" id="KW-1133">Transmembrane helix</keyword>
<reference evidence="2" key="1">
    <citation type="submission" date="2023-08" db="EMBL/GenBank/DDBJ databases">
        <title>Complete genome sequence of Mycoplasma seminis 2200.</title>
        <authorList>
            <person name="Spergser J."/>
        </authorList>
    </citation>
    <scope>NUCLEOTIDE SEQUENCE [LARGE SCALE GENOMIC DNA]</scope>
    <source>
        <strain evidence="2">2200</strain>
    </source>
</reference>
<dbReference type="PROSITE" id="PS51257">
    <property type="entry name" value="PROKAR_LIPOPROTEIN"/>
    <property type="match status" value="1"/>
</dbReference>
<evidence type="ECO:0000313" key="2">
    <source>
        <dbReference type="EMBL" id="WLP85398.1"/>
    </source>
</evidence>
<accession>A0ABY9HCJ1</accession>
<proteinExistence type="predicted"/>
<keyword evidence="1" id="KW-0472">Membrane</keyword>
<name>A0ABY9HCJ1_9MOLU</name>
<evidence type="ECO:0000256" key="1">
    <source>
        <dbReference type="SAM" id="Phobius"/>
    </source>
</evidence>
<feature type="transmembrane region" description="Helical" evidence="1">
    <location>
        <begin position="56"/>
        <end position="89"/>
    </location>
</feature>
<keyword evidence="3" id="KW-1185">Reference proteome</keyword>
<sequence>MTEKQKSRFLKLNICVSFLYGCLLLFCVSVFDYFLISAVLSFMDKGIKSKGLHNHWMYILFIVVIILWSIPSGLFMFCGIFEIIFNSLYRFPEKWRFLKENRFPKRKNKLELWLYKYVYLKPKNESNQLEFNQNVNINKVKKIIMWFFILFCIYYSSILVIVISLLIYGLPWYTCAAFIFVWFGFIL</sequence>
<dbReference type="Proteomes" id="UP001237011">
    <property type="component" value="Chromosome"/>
</dbReference>
<feature type="transmembrane region" description="Helical" evidence="1">
    <location>
        <begin position="170"/>
        <end position="186"/>
    </location>
</feature>
<protein>
    <submittedName>
        <fullName evidence="2">Uncharacterized protein</fullName>
    </submittedName>
</protein>
<evidence type="ECO:0000313" key="3">
    <source>
        <dbReference type="Proteomes" id="UP001237011"/>
    </source>
</evidence>
<dbReference type="RefSeq" id="WP_305937834.1">
    <property type="nucleotide sequence ID" value="NZ_CP132191.1"/>
</dbReference>